<feature type="domain" description="Putative sensor" evidence="11">
    <location>
        <begin position="24"/>
        <end position="162"/>
    </location>
</feature>
<evidence type="ECO:0000256" key="9">
    <source>
        <dbReference type="SAM" id="Phobius"/>
    </source>
</evidence>
<keyword evidence="9" id="KW-0812">Transmembrane</keyword>
<keyword evidence="4" id="KW-0808">Transferase</keyword>
<keyword evidence="3" id="KW-0597">Phosphoprotein</keyword>
<protein>
    <recommendedName>
        <fullName evidence="2">histidine kinase</fullName>
        <ecNumber evidence="2">2.7.13.3</ecNumber>
    </recommendedName>
</protein>
<keyword evidence="8" id="KW-0902">Two-component regulatory system</keyword>
<reference evidence="13" key="1">
    <citation type="journal article" date="2019" name="Int. J. Syst. Evol. Microbiol.">
        <title>The Global Catalogue of Microorganisms (GCM) 10K type strain sequencing project: providing services to taxonomists for standard genome sequencing and annotation.</title>
        <authorList>
            <consortium name="The Broad Institute Genomics Platform"/>
            <consortium name="The Broad Institute Genome Sequencing Center for Infectious Disease"/>
            <person name="Wu L."/>
            <person name="Ma J."/>
        </authorList>
    </citation>
    <scope>NUCLEOTIDE SEQUENCE [LARGE SCALE GENOMIC DNA]</scope>
    <source>
        <strain evidence="13">KCTC 32255</strain>
    </source>
</reference>
<keyword evidence="5" id="KW-0547">Nucleotide-binding</keyword>
<evidence type="ECO:0000313" key="13">
    <source>
        <dbReference type="Proteomes" id="UP001596337"/>
    </source>
</evidence>
<dbReference type="EMBL" id="JBHSXX010000001">
    <property type="protein sequence ID" value="MFC6869039.1"/>
    <property type="molecule type" value="Genomic_DNA"/>
</dbReference>
<evidence type="ECO:0000256" key="1">
    <source>
        <dbReference type="ARBA" id="ARBA00000085"/>
    </source>
</evidence>
<dbReference type="Gene3D" id="3.30.565.10">
    <property type="entry name" value="Histidine kinase-like ATPase, C-terminal domain"/>
    <property type="match status" value="1"/>
</dbReference>
<evidence type="ECO:0000256" key="5">
    <source>
        <dbReference type="ARBA" id="ARBA00022741"/>
    </source>
</evidence>
<dbReference type="RefSeq" id="WP_390183622.1">
    <property type="nucleotide sequence ID" value="NZ_BAABLA010000018.1"/>
</dbReference>
<organism evidence="12 13">
    <name type="scientific">Haloechinothrix salitolerans</name>
    <dbReference type="NCBI Taxonomy" id="926830"/>
    <lineage>
        <taxon>Bacteria</taxon>
        <taxon>Bacillati</taxon>
        <taxon>Actinomycetota</taxon>
        <taxon>Actinomycetes</taxon>
        <taxon>Pseudonocardiales</taxon>
        <taxon>Pseudonocardiaceae</taxon>
        <taxon>Haloechinothrix</taxon>
    </lineage>
</organism>
<dbReference type="InterPro" id="IPR011712">
    <property type="entry name" value="Sig_transdc_His_kin_sub3_dim/P"/>
</dbReference>
<evidence type="ECO:0000256" key="6">
    <source>
        <dbReference type="ARBA" id="ARBA00022777"/>
    </source>
</evidence>
<dbReference type="GO" id="GO:0016301">
    <property type="term" value="F:kinase activity"/>
    <property type="evidence" value="ECO:0007669"/>
    <property type="project" value="UniProtKB-KW"/>
</dbReference>
<gene>
    <name evidence="12" type="ORF">ACFQGD_17995</name>
</gene>
<feature type="transmembrane region" description="Helical" evidence="9">
    <location>
        <begin position="24"/>
        <end position="45"/>
    </location>
</feature>
<keyword evidence="9" id="KW-0472">Membrane</keyword>
<evidence type="ECO:0000256" key="8">
    <source>
        <dbReference type="ARBA" id="ARBA00023012"/>
    </source>
</evidence>
<evidence type="ECO:0000256" key="7">
    <source>
        <dbReference type="ARBA" id="ARBA00022840"/>
    </source>
</evidence>
<evidence type="ECO:0000256" key="4">
    <source>
        <dbReference type="ARBA" id="ARBA00022679"/>
    </source>
</evidence>
<dbReference type="Proteomes" id="UP001596337">
    <property type="component" value="Unassembled WGS sequence"/>
</dbReference>
<proteinExistence type="predicted"/>
<dbReference type="InterPro" id="IPR050482">
    <property type="entry name" value="Sensor_HK_TwoCompSys"/>
</dbReference>
<feature type="domain" description="Signal transduction histidine kinase subgroup 3 dimerisation and phosphoacceptor" evidence="10">
    <location>
        <begin position="190"/>
        <end position="256"/>
    </location>
</feature>
<feature type="transmembrane region" description="Helical" evidence="9">
    <location>
        <begin position="114"/>
        <end position="139"/>
    </location>
</feature>
<dbReference type="Gene3D" id="1.20.5.1930">
    <property type="match status" value="1"/>
</dbReference>
<accession>A0ABW2C4T0</accession>
<evidence type="ECO:0000313" key="12">
    <source>
        <dbReference type="EMBL" id="MFC6869039.1"/>
    </source>
</evidence>
<comment type="catalytic activity">
    <reaction evidence="1">
        <text>ATP + protein L-histidine = ADP + protein N-phospho-L-histidine.</text>
        <dbReference type="EC" id="2.7.13.3"/>
    </reaction>
</comment>
<evidence type="ECO:0000259" key="11">
    <source>
        <dbReference type="Pfam" id="PF13796"/>
    </source>
</evidence>
<comment type="caution">
    <text evidence="12">The sequence shown here is derived from an EMBL/GenBank/DDBJ whole genome shotgun (WGS) entry which is preliminary data.</text>
</comment>
<dbReference type="Pfam" id="PF07730">
    <property type="entry name" value="HisKA_3"/>
    <property type="match status" value="1"/>
</dbReference>
<dbReference type="Pfam" id="PF13796">
    <property type="entry name" value="Sensor"/>
    <property type="match status" value="1"/>
</dbReference>
<evidence type="ECO:0000256" key="3">
    <source>
        <dbReference type="ARBA" id="ARBA00022553"/>
    </source>
</evidence>
<dbReference type="EC" id="2.7.13.3" evidence="2"/>
<keyword evidence="6 12" id="KW-0418">Kinase</keyword>
<dbReference type="PANTHER" id="PTHR24421">
    <property type="entry name" value="NITRATE/NITRITE SENSOR PROTEIN NARX-RELATED"/>
    <property type="match status" value="1"/>
</dbReference>
<sequence>MNVVSDTEAAWDDRPPSVVRATGFLVLSLPIRVAQFVLVVALAIVGIATTVVWVGVPILMAATSLVYYLGDHERQWVHRMLGVRVPRPSDGPDRGGAPFRRWLATLTERATWRYLAYLLIVFPLGVIEFVIGACGIVLVPVGLWVSPWVAWLHGKLAMALLGPSESERLAAKAARLRASRARGVDAAESERRRIEQDLHDGAQQRMVTVAMTLGQARSKFAVDPEEARTLIDEAHADAKLAVSELRDLARGIYPSVLGDRGLDAALSALAAKSPVPVEVAVDQGLVEQRPPQAVETCAYFIVGEALANIAKHAGAQQAKVTVSRRAATVIVEVTDDGRGGAELQPGGGLAGLADRAATIDGVVTVVSPRGGPTVIRADLPCAW</sequence>
<keyword evidence="9" id="KW-1133">Transmembrane helix</keyword>
<dbReference type="InterPro" id="IPR025828">
    <property type="entry name" value="Put_sensor_dom"/>
</dbReference>
<evidence type="ECO:0000256" key="2">
    <source>
        <dbReference type="ARBA" id="ARBA00012438"/>
    </source>
</evidence>
<dbReference type="PANTHER" id="PTHR24421:SF10">
    <property type="entry name" value="NITRATE_NITRITE SENSOR PROTEIN NARQ"/>
    <property type="match status" value="1"/>
</dbReference>
<dbReference type="CDD" id="cd16917">
    <property type="entry name" value="HATPase_UhpB-NarQ-NarX-like"/>
    <property type="match status" value="1"/>
</dbReference>
<feature type="transmembrane region" description="Helical" evidence="9">
    <location>
        <begin position="51"/>
        <end position="70"/>
    </location>
</feature>
<keyword evidence="7" id="KW-0067">ATP-binding</keyword>
<keyword evidence="13" id="KW-1185">Reference proteome</keyword>
<name>A0ABW2C4T0_9PSEU</name>
<dbReference type="InterPro" id="IPR036890">
    <property type="entry name" value="HATPase_C_sf"/>
</dbReference>
<dbReference type="SUPFAM" id="SSF55874">
    <property type="entry name" value="ATPase domain of HSP90 chaperone/DNA topoisomerase II/histidine kinase"/>
    <property type="match status" value="1"/>
</dbReference>
<evidence type="ECO:0000259" key="10">
    <source>
        <dbReference type="Pfam" id="PF07730"/>
    </source>
</evidence>